<keyword evidence="4" id="KW-1185">Reference proteome</keyword>
<accession>A0ABR4B2S3</accession>
<name>A0ABR4B2S3_9LECA</name>
<evidence type="ECO:0000313" key="3">
    <source>
        <dbReference type="EMBL" id="KAL2052211.1"/>
    </source>
</evidence>
<dbReference type="Proteomes" id="UP001590951">
    <property type="component" value="Unassembled WGS sequence"/>
</dbReference>
<protein>
    <submittedName>
        <fullName evidence="3">Uncharacterized protein</fullName>
    </submittedName>
</protein>
<comment type="caution">
    <text evidence="3">The sequence shown here is derived from an EMBL/GenBank/DDBJ whole genome shotgun (WGS) entry which is preliminary data.</text>
</comment>
<dbReference type="Pfam" id="PF02666">
    <property type="entry name" value="PS_Dcarbxylase"/>
    <property type="match status" value="1"/>
</dbReference>
<dbReference type="InterPro" id="IPR003817">
    <property type="entry name" value="PS_Dcarbxylase"/>
</dbReference>
<keyword evidence="2" id="KW-0456">Lyase</keyword>
<evidence type="ECO:0000313" key="4">
    <source>
        <dbReference type="Proteomes" id="UP001590951"/>
    </source>
</evidence>
<evidence type="ECO:0000256" key="1">
    <source>
        <dbReference type="ARBA" id="ARBA00022793"/>
    </source>
</evidence>
<reference evidence="3 4" key="1">
    <citation type="submission" date="2024-09" db="EMBL/GenBank/DDBJ databases">
        <title>Rethinking Asexuality: The Enigmatic Case of Functional Sexual Genes in Lepraria (Stereocaulaceae).</title>
        <authorList>
            <person name="Doellman M."/>
            <person name="Sun Y."/>
            <person name="Barcenas-Pena A."/>
            <person name="Lumbsch H.T."/>
            <person name="Grewe F."/>
        </authorList>
    </citation>
    <scope>NUCLEOTIDE SEQUENCE [LARGE SCALE GENOMIC DNA]</scope>
    <source>
        <strain evidence="3 4">Grewe 0041</strain>
    </source>
</reference>
<organism evidence="3 4">
    <name type="scientific">Lepraria finkii</name>
    <dbReference type="NCBI Taxonomy" id="1340010"/>
    <lineage>
        <taxon>Eukaryota</taxon>
        <taxon>Fungi</taxon>
        <taxon>Dikarya</taxon>
        <taxon>Ascomycota</taxon>
        <taxon>Pezizomycotina</taxon>
        <taxon>Lecanoromycetes</taxon>
        <taxon>OSLEUM clade</taxon>
        <taxon>Lecanoromycetidae</taxon>
        <taxon>Lecanorales</taxon>
        <taxon>Lecanorineae</taxon>
        <taxon>Stereocaulaceae</taxon>
        <taxon>Lepraria</taxon>
    </lineage>
</organism>
<dbReference type="EMBL" id="JBHFEH010000029">
    <property type="protein sequence ID" value="KAL2052211.1"/>
    <property type="molecule type" value="Genomic_DNA"/>
</dbReference>
<proteinExistence type="predicted"/>
<keyword evidence="1" id="KW-0210">Decarboxylase</keyword>
<gene>
    <name evidence="3" type="ORF">ABVK25_007653</name>
</gene>
<evidence type="ECO:0000256" key="2">
    <source>
        <dbReference type="ARBA" id="ARBA00023239"/>
    </source>
</evidence>
<sequence>MFQEAIESSRGFSLPELQRNISLESYLDDINEWLGWTPRENASSNVIYHRIAIFYFILNQPSLKHLHPSSTPENLKEPMIWLSEWLLRYAKTLGRFLDSSRSINEQVNSSRAISSLDLDPSPESTTPLVIVNPADARFEGQRAIGEESWLTAKHVEWRVTEILGDITYEDRFPGGVFMHATLGANDSHHIHTLVSRTVLENTVMPSQAAFNVMVKVSKNGEAAGIDFRGSIDTPGYRMTLAHGLILLDTEVGLVAVLPVGIAQVDSVVITAQPG</sequence>